<reference evidence="6" key="1">
    <citation type="submission" date="2018-08" db="EMBL/GenBank/DDBJ databases">
        <authorList>
            <person name="Kim S.-J."/>
            <person name="Jung G.-Y."/>
        </authorList>
    </citation>
    <scope>NUCLEOTIDE SEQUENCE [LARGE SCALE GENOMIC DNA]</scope>
    <source>
        <strain evidence="6">GY_G</strain>
    </source>
</reference>
<evidence type="ECO:0000313" key="6">
    <source>
        <dbReference type="Proteomes" id="UP000263833"/>
    </source>
</evidence>
<dbReference type="PROSITE" id="PS50932">
    <property type="entry name" value="HTH_LACI_2"/>
    <property type="match status" value="1"/>
</dbReference>
<gene>
    <name evidence="5" type="ORF">DXH95_07550</name>
</gene>
<dbReference type="AlphaFoldDB" id="A0A371BHY9"/>
<dbReference type="InterPro" id="IPR010982">
    <property type="entry name" value="Lambda_DNA-bd_dom_sf"/>
</dbReference>
<dbReference type="Pfam" id="PF00356">
    <property type="entry name" value="LacI"/>
    <property type="match status" value="1"/>
</dbReference>
<evidence type="ECO:0000313" key="5">
    <source>
        <dbReference type="EMBL" id="RDV07214.1"/>
    </source>
</evidence>
<keyword evidence="6" id="KW-1185">Reference proteome</keyword>
<dbReference type="SUPFAM" id="SSF47413">
    <property type="entry name" value="lambda repressor-like DNA-binding domains"/>
    <property type="match status" value="1"/>
</dbReference>
<dbReference type="EMBL" id="QRGP01000001">
    <property type="protein sequence ID" value="RDV07214.1"/>
    <property type="molecule type" value="Genomic_DNA"/>
</dbReference>
<evidence type="ECO:0000256" key="1">
    <source>
        <dbReference type="ARBA" id="ARBA00023015"/>
    </source>
</evidence>
<keyword evidence="3" id="KW-0804">Transcription</keyword>
<dbReference type="Gene3D" id="1.10.260.40">
    <property type="entry name" value="lambda repressor-like DNA-binding domains"/>
    <property type="match status" value="1"/>
</dbReference>
<dbReference type="PANTHER" id="PTHR30146">
    <property type="entry name" value="LACI-RELATED TRANSCRIPTIONAL REPRESSOR"/>
    <property type="match status" value="1"/>
</dbReference>
<sequence>MAFRVTAFDVAQRAGVTQPTVSRALNGSPKVSDETRAKVLQAAQELGYVINQNATRLRRGETMTLAVVLIGRAGESATETNPFYFSLLGSVAAAAAAKGYNLLVSFQDSPGNFFGQYDDARQADGMIVIGTTQNPEAWAYFRGLDHADKAWVCWGAPDDDLRWVRSENEGGGRIAARYLLESGRKHPVFIGARASQQRQFGERYDGFAEELRTAGLSAPAIEVDESLSREEQGVEAVRTLLQSGQPFDGIFAACDLTALGVLRALSESGISVPERVSVIGFDGIRAGNYSSPPLTTIEPDFEQAGDLLVQNVLNRISGEPLTHQRVPVQLVRRGS</sequence>
<comment type="caution">
    <text evidence="5">The sequence shown here is derived from an EMBL/GenBank/DDBJ whole genome shotgun (WGS) entry which is preliminary data.</text>
</comment>
<protein>
    <submittedName>
        <fullName evidence="5">LacI family transcriptional regulator</fullName>
    </submittedName>
</protein>
<dbReference type="SMART" id="SM00354">
    <property type="entry name" value="HTH_LACI"/>
    <property type="match status" value="1"/>
</dbReference>
<name>A0A371BHY9_9SPHN</name>
<proteinExistence type="predicted"/>
<dbReference type="RefSeq" id="WP_115548759.1">
    <property type="nucleotide sequence ID" value="NZ_QRGP01000001.1"/>
</dbReference>
<keyword evidence="2" id="KW-0238">DNA-binding</keyword>
<dbReference type="SUPFAM" id="SSF53822">
    <property type="entry name" value="Periplasmic binding protein-like I"/>
    <property type="match status" value="1"/>
</dbReference>
<dbReference type="GO" id="GO:0000976">
    <property type="term" value="F:transcription cis-regulatory region binding"/>
    <property type="evidence" value="ECO:0007669"/>
    <property type="project" value="TreeGrafter"/>
</dbReference>
<dbReference type="OrthoDB" id="8433438at2"/>
<accession>A0A371BHY9</accession>
<evidence type="ECO:0000259" key="4">
    <source>
        <dbReference type="PROSITE" id="PS50932"/>
    </source>
</evidence>
<evidence type="ECO:0000256" key="3">
    <source>
        <dbReference type="ARBA" id="ARBA00023163"/>
    </source>
</evidence>
<keyword evidence="1" id="KW-0805">Transcription regulation</keyword>
<dbReference type="CDD" id="cd01392">
    <property type="entry name" value="HTH_LacI"/>
    <property type="match status" value="1"/>
</dbReference>
<dbReference type="Proteomes" id="UP000263833">
    <property type="component" value="Unassembled WGS sequence"/>
</dbReference>
<dbReference type="InterPro" id="IPR028082">
    <property type="entry name" value="Peripla_BP_I"/>
</dbReference>
<feature type="domain" description="HTH lacI-type" evidence="4">
    <location>
        <begin position="5"/>
        <end position="59"/>
    </location>
</feature>
<dbReference type="Pfam" id="PF13377">
    <property type="entry name" value="Peripla_BP_3"/>
    <property type="match status" value="1"/>
</dbReference>
<dbReference type="Gene3D" id="3.40.50.2300">
    <property type="match status" value="2"/>
</dbReference>
<dbReference type="InterPro" id="IPR046335">
    <property type="entry name" value="LacI/GalR-like_sensor"/>
</dbReference>
<dbReference type="PANTHER" id="PTHR30146:SF120">
    <property type="entry name" value="ALANINE RACEMASE"/>
    <property type="match status" value="1"/>
</dbReference>
<dbReference type="InterPro" id="IPR000843">
    <property type="entry name" value="HTH_LacI"/>
</dbReference>
<evidence type="ECO:0000256" key="2">
    <source>
        <dbReference type="ARBA" id="ARBA00023125"/>
    </source>
</evidence>
<dbReference type="GO" id="GO:0003700">
    <property type="term" value="F:DNA-binding transcription factor activity"/>
    <property type="evidence" value="ECO:0007669"/>
    <property type="project" value="TreeGrafter"/>
</dbReference>
<organism evidence="5 6">
    <name type="scientific">Sphingorhabdus pulchriflava</name>
    <dbReference type="NCBI Taxonomy" id="2292257"/>
    <lineage>
        <taxon>Bacteria</taxon>
        <taxon>Pseudomonadati</taxon>
        <taxon>Pseudomonadota</taxon>
        <taxon>Alphaproteobacteria</taxon>
        <taxon>Sphingomonadales</taxon>
        <taxon>Sphingomonadaceae</taxon>
        <taxon>Sphingorhabdus</taxon>
    </lineage>
</organism>